<dbReference type="AlphaFoldDB" id="A0AA86GXH0"/>
<name>A0AA86GXH0_9SPHN</name>
<gene>
    <name evidence="1" type="ORF">SGRAN_3765</name>
</gene>
<protein>
    <submittedName>
        <fullName evidence="1">Uncharacterized protein</fullName>
    </submittedName>
</protein>
<sequence length="61" mass="6550">MTLITYAISSRAGMLAVPCRDAPLPVCDELRALFADDATAYIDAHNAAYGCFAARIERDAT</sequence>
<reference evidence="1 2" key="1">
    <citation type="journal article" date="2016" name="BMC Genomics">
        <title>Genomic analysis of the nitrate-respiring Sphingopyxis granuli (formerly Sphingomonas macrogoltabida) strain TFA.</title>
        <authorList>
            <person name="Garcia-Romero I."/>
            <person name="Perez-Pulido A.J."/>
            <person name="Gonzalez-Flores Y.E."/>
            <person name="Reyes-Ramirez F."/>
            <person name="Santero E."/>
            <person name="Floriano B."/>
        </authorList>
    </citation>
    <scope>NUCLEOTIDE SEQUENCE [LARGE SCALE GENOMIC DNA]</scope>
    <source>
        <strain evidence="1 2">TFA</strain>
    </source>
</reference>
<proteinExistence type="predicted"/>
<evidence type="ECO:0000313" key="1">
    <source>
        <dbReference type="EMBL" id="AMG76098.1"/>
    </source>
</evidence>
<organism evidence="1 2">
    <name type="scientific">Sphingopyxis granuli</name>
    <dbReference type="NCBI Taxonomy" id="267128"/>
    <lineage>
        <taxon>Bacteria</taxon>
        <taxon>Pseudomonadati</taxon>
        <taxon>Pseudomonadota</taxon>
        <taxon>Alphaproteobacteria</taxon>
        <taxon>Sphingomonadales</taxon>
        <taxon>Sphingomonadaceae</taxon>
        <taxon>Sphingopyxis</taxon>
    </lineage>
</organism>
<evidence type="ECO:0000313" key="2">
    <source>
        <dbReference type="Proteomes" id="UP000058599"/>
    </source>
</evidence>
<dbReference type="InterPro" id="IPR009593">
    <property type="entry name" value="DUF1203"/>
</dbReference>
<keyword evidence="2" id="KW-1185">Reference proteome</keyword>
<dbReference type="Pfam" id="PF06718">
    <property type="entry name" value="DUF1203"/>
    <property type="match status" value="1"/>
</dbReference>
<accession>A0AA86GXH0</accession>
<dbReference type="KEGG" id="sgi:SGRAN_3765"/>
<dbReference type="EMBL" id="CP012199">
    <property type="protein sequence ID" value="AMG76098.1"/>
    <property type="molecule type" value="Genomic_DNA"/>
</dbReference>
<dbReference type="Proteomes" id="UP000058599">
    <property type="component" value="Chromosome"/>
</dbReference>
<dbReference type="RefSeq" id="WP_067186154.1">
    <property type="nucleotide sequence ID" value="NZ_CP012199.1"/>
</dbReference>